<dbReference type="OrthoDB" id="10501323at2759"/>
<organism evidence="2 3">
    <name type="scientific">Eragrostis curvula</name>
    <name type="common">weeping love grass</name>
    <dbReference type="NCBI Taxonomy" id="38414"/>
    <lineage>
        <taxon>Eukaryota</taxon>
        <taxon>Viridiplantae</taxon>
        <taxon>Streptophyta</taxon>
        <taxon>Embryophyta</taxon>
        <taxon>Tracheophyta</taxon>
        <taxon>Spermatophyta</taxon>
        <taxon>Magnoliopsida</taxon>
        <taxon>Liliopsida</taxon>
        <taxon>Poales</taxon>
        <taxon>Poaceae</taxon>
        <taxon>PACMAD clade</taxon>
        <taxon>Chloridoideae</taxon>
        <taxon>Eragrostideae</taxon>
        <taxon>Eragrostidinae</taxon>
        <taxon>Eragrostis</taxon>
    </lineage>
</organism>
<feature type="transmembrane region" description="Helical" evidence="1">
    <location>
        <begin position="112"/>
        <end position="133"/>
    </location>
</feature>
<dbReference type="Proteomes" id="UP000324897">
    <property type="component" value="Chromosome 6"/>
</dbReference>
<accession>A0A5J9WSA5</accession>
<feature type="non-terminal residue" evidence="2">
    <location>
        <position position="1"/>
    </location>
</feature>
<evidence type="ECO:0000313" key="2">
    <source>
        <dbReference type="EMBL" id="TVU50204.1"/>
    </source>
</evidence>
<dbReference type="EMBL" id="RWGY01000002">
    <property type="protein sequence ID" value="TVU50204.1"/>
    <property type="molecule type" value="Genomic_DNA"/>
</dbReference>
<evidence type="ECO:0000313" key="3">
    <source>
        <dbReference type="Proteomes" id="UP000324897"/>
    </source>
</evidence>
<comment type="caution">
    <text evidence="2">The sequence shown here is derived from an EMBL/GenBank/DDBJ whole genome shotgun (WGS) entry which is preliminary data.</text>
</comment>
<keyword evidence="1" id="KW-0812">Transmembrane</keyword>
<dbReference type="AlphaFoldDB" id="A0A5J9WSA5"/>
<reference evidence="2 3" key="1">
    <citation type="journal article" date="2019" name="Sci. Rep.">
        <title>A high-quality genome of Eragrostis curvula grass provides insights into Poaceae evolution and supports new strategies to enhance forage quality.</title>
        <authorList>
            <person name="Carballo J."/>
            <person name="Santos B.A.C.M."/>
            <person name="Zappacosta D."/>
            <person name="Garbus I."/>
            <person name="Selva J.P."/>
            <person name="Gallo C.A."/>
            <person name="Diaz A."/>
            <person name="Albertini E."/>
            <person name="Caccamo M."/>
            <person name="Echenique V."/>
        </authorList>
    </citation>
    <scope>NUCLEOTIDE SEQUENCE [LARGE SCALE GENOMIC DNA]</scope>
    <source>
        <strain evidence="3">cv. Victoria</strain>
        <tissue evidence="2">Leaf</tissue>
    </source>
</reference>
<sequence length="141" mass="15637">MDRTGHLHSAQRIVQLVTPHRLRPVFHVLSVIADPIMKKTEGGQARAAAAAAKQDLMCRLLEEGRLPPEVSATALRIIAVKTGIKWFSYVTGLVLLAFYIKVQFPWTGTGEQVYSFLVELLICLAIPAGGYGLSKYWDPFE</sequence>
<keyword evidence="3" id="KW-1185">Reference proteome</keyword>
<keyword evidence="1" id="KW-1133">Transmembrane helix</keyword>
<feature type="transmembrane region" description="Helical" evidence="1">
    <location>
        <begin position="86"/>
        <end position="106"/>
    </location>
</feature>
<name>A0A5J9WSA5_9POAL</name>
<keyword evidence="1" id="KW-0472">Membrane</keyword>
<evidence type="ECO:0000256" key="1">
    <source>
        <dbReference type="SAM" id="Phobius"/>
    </source>
</evidence>
<protein>
    <submittedName>
        <fullName evidence="2">Uncharacterized protein</fullName>
    </submittedName>
</protein>
<gene>
    <name evidence="2" type="ORF">EJB05_01568</name>
</gene>
<dbReference type="Gramene" id="TVU50204">
    <property type="protein sequence ID" value="TVU50204"/>
    <property type="gene ID" value="EJB05_01568"/>
</dbReference>
<proteinExistence type="predicted"/>